<dbReference type="PROSITE" id="PS51782">
    <property type="entry name" value="LYSM"/>
    <property type="match status" value="1"/>
</dbReference>
<comment type="similarity">
    <text evidence="1">Belongs to the transglycosylase family. Rpf subfamily.</text>
</comment>
<dbReference type="Proteomes" id="UP000252698">
    <property type="component" value="Chromosome"/>
</dbReference>
<dbReference type="InterPro" id="IPR018392">
    <property type="entry name" value="LysM"/>
</dbReference>
<evidence type="ECO:0000256" key="1">
    <source>
        <dbReference type="ARBA" id="ARBA00010830"/>
    </source>
</evidence>
<dbReference type="Pfam" id="PF01476">
    <property type="entry name" value="LysM"/>
    <property type="match status" value="1"/>
</dbReference>
<dbReference type="Gene3D" id="3.10.350.10">
    <property type="entry name" value="LysM domain"/>
    <property type="match status" value="1"/>
</dbReference>
<gene>
    <name evidence="6" type="ORF">C5746_16910</name>
</gene>
<sequence>MLFSSKGKHRRPSKAVRIATLAGVAGTAVAVPLMGATGASAASVATWDAVAQCESGGNWSINTGNGYYGGLQFSQSSWAAAGGTQYAPRADLATKAQQIATAEKLLDMQGPGAWGCAGAGNLTNDGVDPGVDTGSSSNSTSSSNATEQKSTPAAPKQQAQPEKTERTEAPAASRSDRSAAPQAESKKTVTTPTGEKVEKGDGEYKVASGDSLSKIAADHKVKGGWQQLFELNKDIVEDADLIYPGQQLHLTK</sequence>
<dbReference type="InterPro" id="IPR036779">
    <property type="entry name" value="LysM_dom_sf"/>
</dbReference>
<dbReference type="CDD" id="cd00118">
    <property type="entry name" value="LysM"/>
    <property type="match status" value="1"/>
</dbReference>
<protein>
    <submittedName>
        <fullName evidence="6">Transglycosylase</fullName>
    </submittedName>
</protein>
<evidence type="ECO:0000259" key="5">
    <source>
        <dbReference type="PROSITE" id="PS51782"/>
    </source>
</evidence>
<dbReference type="SMART" id="SM00257">
    <property type="entry name" value="LysM"/>
    <property type="match status" value="1"/>
</dbReference>
<dbReference type="GeneID" id="95520146"/>
<name>A0A2Z5JDC5_STRAR</name>
<dbReference type="InterPro" id="IPR052196">
    <property type="entry name" value="Bact_Kbp"/>
</dbReference>
<feature type="region of interest" description="Disordered" evidence="3">
    <location>
        <begin position="125"/>
        <end position="202"/>
    </location>
</feature>
<dbReference type="CDD" id="cd13925">
    <property type="entry name" value="RPF"/>
    <property type="match status" value="1"/>
</dbReference>
<dbReference type="Pfam" id="PF06737">
    <property type="entry name" value="Transglycosylas"/>
    <property type="match status" value="1"/>
</dbReference>
<feature type="domain" description="LysM" evidence="5">
    <location>
        <begin position="202"/>
        <end position="250"/>
    </location>
</feature>
<feature type="chain" id="PRO_5039143191" evidence="4">
    <location>
        <begin position="31"/>
        <end position="252"/>
    </location>
</feature>
<evidence type="ECO:0000256" key="4">
    <source>
        <dbReference type="SAM" id="SignalP"/>
    </source>
</evidence>
<dbReference type="KEGG" id="sata:C5746_16910"/>
<dbReference type="PANTHER" id="PTHR34700:SF4">
    <property type="entry name" value="PHAGE-LIKE ELEMENT PBSX PROTEIN XKDP"/>
    <property type="match status" value="1"/>
</dbReference>
<organism evidence="6 7">
    <name type="scientific">Streptomyces atratus</name>
    <dbReference type="NCBI Taxonomy" id="1893"/>
    <lineage>
        <taxon>Bacteria</taxon>
        <taxon>Bacillati</taxon>
        <taxon>Actinomycetota</taxon>
        <taxon>Actinomycetes</taxon>
        <taxon>Kitasatosporales</taxon>
        <taxon>Streptomycetaceae</taxon>
        <taxon>Streptomyces</taxon>
    </lineage>
</organism>
<feature type="compositionally biased region" description="Low complexity" evidence="3">
    <location>
        <begin position="169"/>
        <end position="183"/>
    </location>
</feature>
<feature type="signal peptide" evidence="4">
    <location>
        <begin position="1"/>
        <end position="30"/>
    </location>
</feature>
<dbReference type="GO" id="GO:0016787">
    <property type="term" value="F:hydrolase activity"/>
    <property type="evidence" value="ECO:0007669"/>
    <property type="project" value="UniProtKB-KW"/>
</dbReference>
<dbReference type="AlphaFoldDB" id="A0A2Z5JDC5"/>
<evidence type="ECO:0000256" key="3">
    <source>
        <dbReference type="SAM" id="MobiDB-lite"/>
    </source>
</evidence>
<dbReference type="InterPro" id="IPR023346">
    <property type="entry name" value="Lysozyme-like_dom_sf"/>
</dbReference>
<keyword evidence="4" id="KW-0732">Signal</keyword>
<proteinExistence type="inferred from homology"/>
<dbReference type="RefSeq" id="WP_114244914.1">
    <property type="nucleotide sequence ID" value="NZ_CP027306.1"/>
</dbReference>
<evidence type="ECO:0000256" key="2">
    <source>
        <dbReference type="ARBA" id="ARBA00022801"/>
    </source>
</evidence>
<evidence type="ECO:0000313" key="7">
    <source>
        <dbReference type="Proteomes" id="UP000252698"/>
    </source>
</evidence>
<accession>A0A2Z5JDC5</accession>
<dbReference type="PANTHER" id="PTHR34700">
    <property type="entry name" value="POTASSIUM BINDING PROTEIN KBP"/>
    <property type="match status" value="1"/>
</dbReference>
<keyword evidence="2" id="KW-0378">Hydrolase</keyword>
<dbReference type="SUPFAM" id="SSF54106">
    <property type="entry name" value="LysM domain"/>
    <property type="match status" value="1"/>
</dbReference>
<evidence type="ECO:0000313" key="6">
    <source>
        <dbReference type="EMBL" id="AXE78330.1"/>
    </source>
</evidence>
<dbReference type="InterPro" id="IPR010618">
    <property type="entry name" value="RPF"/>
</dbReference>
<dbReference type="EMBL" id="CP027306">
    <property type="protein sequence ID" value="AXE78330.1"/>
    <property type="molecule type" value="Genomic_DNA"/>
</dbReference>
<feature type="compositionally biased region" description="Low complexity" evidence="3">
    <location>
        <begin position="135"/>
        <end position="144"/>
    </location>
</feature>
<reference evidence="6 7" key="1">
    <citation type="journal article" date="2018" name="Front. Microbiol.">
        <title>Genome Sequencing of Streptomyces atratus SCSIOZH16 and Activation Production of Nocardamine via Metabolic Engineering.</title>
        <authorList>
            <person name="Li Y."/>
            <person name="Zhang C."/>
            <person name="Liu C."/>
            <person name="Ju J."/>
            <person name="Ma J."/>
        </authorList>
    </citation>
    <scope>NUCLEOTIDE SEQUENCE [LARGE SCALE GENOMIC DNA]</scope>
    <source>
        <strain evidence="6 7">SCSIO_ZH16</strain>
    </source>
</reference>
<feature type="compositionally biased region" description="Polar residues" evidence="3">
    <location>
        <begin position="145"/>
        <end position="161"/>
    </location>
</feature>
<dbReference type="Gene3D" id="1.10.530.10">
    <property type="match status" value="1"/>
</dbReference>
<dbReference type="SUPFAM" id="SSF53955">
    <property type="entry name" value="Lysozyme-like"/>
    <property type="match status" value="1"/>
</dbReference>